<proteinExistence type="predicted"/>
<evidence type="ECO:0000313" key="1">
    <source>
        <dbReference type="EMBL" id="KKM84676.1"/>
    </source>
</evidence>
<comment type="caution">
    <text evidence="1">The sequence shown here is derived from an EMBL/GenBank/DDBJ whole genome shotgun (WGS) entry which is preliminary data.</text>
</comment>
<name>A0A0F9LBF5_9ZZZZ</name>
<gene>
    <name evidence="1" type="ORF">LCGC14_1296840</name>
</gene>
<reference evidence="1" key="1">
    <citation type="journal article" date="2015" name="Nature">
        <title>Complex archaea that bridge the gap between prokaryotes and eukaryotes.</title>
        <authorList>
            <person name="Spang A."/>
            <person name="Saw J.H."/>
            <person name="Jorgensen S.L."/>
            <person name="Zaremba-Niedzwiedzka K."/>
            <person name="Martijn J."/>
            <person name="Lind A.E."/>
            <person name="van Eijk R."/>
            <person name="Schleper C."/>
            <person name="Guy L."/>
            <person name="Ettema T.J."/>
        </authorList>
    </citation>
    <scope>NUCLEOTIDE SEQUENCE</scope>
</reference>
<organism evidence="1">
    <name type="scientific">marine sediment metagenome</name>
    <dbReference type="NCBI Taxonomy" id="412755"/>
    <lineage>
        <taxon>unclassified sequences</taxon>
        <taxon>metagenomes</taxon>
        <taxon>ecological metagenomes</taxon>
    </lineage>
</organism>
<dbReference type="EMBL" id="LAZR01007529">
    <property type="protein sequence ID" value="KKM84676.1"/>
    <property type="molecule type" value="Genomic_DNA"/>
</dbReference>
<dbReference type="AlphaFoldDB" id="A0A0F9LBF5"/>
<protein>
    <submittedName>
        <fullName evidence="1">Uncharacterized protein</fullName>
    </submittedName>
</protein>
<accession>A0A0F9LBF5</accession>
<sequence length="96" mass="10316">MPSRLGHLGQVLRRAQRPAVLADEYDPRHHALLLGSRRGQRSTRPVNDDAVWPLSYGLVGDGLEGVTHAALGRTSSGGVLGGSNQAWHGMLIARSR</sequence>